<dbReference type="PANTHER" id="PTHR46398">
    <property type="entry name" value="ALPHA/BETA-HYDROLASES SUPERFAMILY PROTEIN"/>
    <property type="match status" value="1"/>
</dbReference>
<proteinExistence type="predicted"/>
<protein>
    <submittedName>
        <fullName evidence="1">Uncharacterized protein</fullName>
    </submittedName>
</protein>
<evidence type="ECO:0000313" key="1">
    <source>
        <dbReference type="EMBL" id="TXG62836.1"/>
    </source>
</evidence>
<reference evidence="2" key="1">
    <citation type="journal article" date="2019" name="Gigascience">
        <title>De novo genome assembly of the endangered Acer yangbiense, a plant species with extremely small populations endemic to Yunnan Province, China.</title>
        <authorList>
            <person name="Yang J."/>
            <person name="Wariss H.M."/>
            <person name="Tao L."/>
            <person name="Zhang R."/>
            <person name="Yun Q."/>
            <person name="Hollingsworth P."/>
            <person name="Dao Z."/>
            <person name="Luo G."/>
            <person name="Guo H."/>
            <person name="Ma Y."/>
            <person name="Sun W."/>
        </authorList>
    </citation>
    <scope>NUCLEOTIDE SEQUENCE [LARGE SCALE GENOMIC DNA]</scope>
    <source>
        <strain evidence="2">cv. Malutang</strain>
    </source>
</reference>
<dbReference type="OrthoDB" id="1733775at2759"/>
<evidence type="ECO:0000313" key="2">
    <source>
        <dbReference type="Proteomes" id="UP000323000"/>
    </source>
</evidence>
<keyword evidence="2" id="KW-1185">Reference proteome</keyword>
<dbReference type="Proteomes" id="UP000323000">
    <property type="component" value="Chromosome 4"/>
</dbReference>
<accession>A0A5C7I2B8</accession>
<organism evidence="1 2">
    <name type="scientific">Acer yangbiense</name>
    <dbReference type="NCBI Taxonomy" id="1000413"/>
    <lineage>
        <taxon>Eukaryota</taxon>
        <taxon>Viridiplantae</taxon>
        <taxon>Streptophyta</taxon>
        <taxon>Embryophyta</taxon>
        <taxon>Tracheophyta</taxon>
        <taxon>Spermatophyta</taxon>
        <taxon>Magnoliopsida</taxon>
        <taxon>eudicotyledons</taxon>
        <taxon>Gunneridae</taxon>
        <taxon>Pentapetalae</taxon>
        <taxon>rosids</taxon>
        <taxon>malvids</taxon>
        <taxon>Sapindales</taxon>
        <taxon>Sapindaceae</taxon>
        <taxon>Hippocastanoideae</taxon>
        <taxon>Acereae</taxon>
        <taxon>Acer</taxon>
    </lineage>
</organism>
<gene>
    <name evidence="1" type="ORF">EZV62_009830</name>
</gene>
<dbReference type="AlphaFoldDB" id="A0A5C7I2B8"/>
<sequence>MLKDPRRLYAPRRLYHIVERKLIRYSKCTLITIFIRNMYTTRRVNFRLWCETETLFLLNLVDDLMLEKDRIMEIPANQRMERQESLAREHSVEYKAALERAVALDIPPSYSPLNYGTFHDSTRPG</sequence>
<name>A0A5C7I2B8_9ROSI</name>
<comment type="caution">
    <text evidence="1">The sequence shown here is derived from an EMBL/GenBank/DDBJ whole genome shotgun (WGS) entry which is preliminary data.</text>
</comment>
<dbReference type="EMBL" id="VAHF01000004">
    <property type="protein sequence ID" value="TXG62836.1"/>
    <property type="molecule type" value="Genomic_DNA"/>
</dbReference>
<dbReference type="PANTHER" id="PTHR46398:SF5">
    <property type="entry name" value="ALPHA_BETA-HYDROLASES SUPERFAMILY PROTEIN"/>
    <property type="match status" value="1"/>
</dbReference>